<sequence length="155" mass="17363">MRLLLGRVFSSLPCLNDRDLVGSVFDLGCGGLGVTVTHPRVFSRGVFPYFSVGIVKGEAFYLLFMLKLMKVLLYAVSDRNMTLQELMRWAEKLSAIEKRQLIEKITAEMASESAEVNQPRPSLWGICADLGQAPSAEDIDKTRRETWGDFTAEDL</sequence>
<name>A0AB33BEP3_MICA7</name>
<keyword evidence="2" id="KW-1185">Reference proteome</keyword>
<protein>
    <submittedName>
        <fullName evidence="1">Uncharacterized protein</fullName>
    </submittedName>
</protein>
<evidence type="ECO:0000313" key="2">
    <source>
        <dbReference type="Proteomes" id="UP000192439"/>
    </source>
</evidence>
<dbReference type="EMBL" id="CP020771">
    <property type="protein sequence ID" value="ARI79770.1"/>
    <property type="molecule type" value="Genomic_DNA"/>
</dbReference>
<proteinExistence type="predicted"/>
<gene>
    <name evidence="1" type="ORF">BH695_0489</name>
</gene>
<accession>A0AB33BEP3</accession>
<dbReference type="AlphaFoldDB" id="A0AB33BEP3"/>
<reference evidence="1 2" key="1">
    <citation type="journal article" date="2018" name="Harmful Algae">
        <title>The highly heterogeneous methylated genomes and diverse restriction-modification systems of bloom-forming Microcystis.</title>
        <authorList>
            <person name="Zhao L."/>
            <person name="Song Y."/>
            <person name="Li L."/>
            <person name="Gan N."/>
            <person name="Brand J.J."/>
            <person name="Song L."/>
        </authorList>
    </citation>
    <scope>NUCLEOTIDE SEQUENCE [LARGE SCALE GENOMIC DNA]</scope>
    <source>
        <strain evidence="1 2">PCC 7806SL</strain>
    </source>
</reference>
<organism evidence="1 2">
    <name type="scientific">Microcystis aeruginosa PCC 7806SL</name>
    <dbReference type="NCBI Taxonomy" id="1903187"/>
    <lineage>
        <taxon>Bacteria</taxon>
        <taxon>Bacillati</taxon>
        <taxon>Cyanobacteriota</taxon>
        <taxon>Cyanophyceae</taxon>
        <taxon>Oscillatoriophycideae</taxon>
        <taxon>Chroococcales</taxon>
        <taxon>Microcystaceae</taxon>
        <taxon>Microcystis</taxon>
    </lineage>
</organism>
<dbReference type="Proteomes" id="UP000192439">
    <property type="component" value="Chromosome"/>
</dbReference>
<evidence type="ECO:0000313" key="1">
    <source>
        <dbReference type="EMBL" id="ARI79770.1"/>
    </source>
</evidence>